<dbReference type="InterPro" id="IPR037923">
    <property type="entry name" value="HTH-like"/>
</dbReference>
<dbReference type="RefSeq" id="WP_196836280.1">
    <property type="nucleotide sequence ID" value="NZ_JADOTZ010000001.1"/>
</dbReference>
<dbReference type="PANTHER" id="PTHR46796:SF7">
    <property type="entry name" value="ARAC FAMILY TRANSCRIPTIONAL REGULATOR"/>
    <property type="match status" value="1"/>
</dbReference>
<evidence type="ECO:0000313" key="6">
    <source>
        <dbReference type="EMBL" id="MBG6085050.1"/>
    </source>
</evidence>
<dbReference type="Pfam" id="PF02311">
    <property type="entry name" value="AraC_binding"/>
    <property type="match status" value="1"/>
</dbReference>
<name>A0A931DDZ1_9MICC</name>
<dbReference type="GO" id="GO:0003700">
    <property type="term" value="F:DNA-binding transcription factor activity"/>
    <property type="evidence" value="ECO:0007669"/>
    <property type="project" value="InterPro"/>
</dbReference>
<dbReference type="SMART" id="SM00342">
    <property type="entry name" value="HTH_ARAC"/>
    <property type="match status" value="1"/>
</dbReference>
<dbReference type="PROSITE" id="PS01124">
    <property type="entry name" value="HTH_ARAC_FAMILY_2"/>
    <property type="match status" value="1"/>
</dbReference>
<dbReference type="PANTHER" id="PTHR46796">
    <property type="entry name" value="HTH-TYPE TRANSCRIPTIONAL ACTIVATOR RHAS-RELATED"/>
    <property type="match status" value="1"/>
</dbReference>
<dbReference type="GO" id="GO:0043565">
    <property type="term" value="F:sequence-specific DNA binding"/>
    <property type="evidence" value="ECO:0007669"/>
    <property type="project" value="InterPro"/>
</dbReference>
<dbReference type="SUPFAM" id="SSF46689">
    <property type="entry name" value="Homeodomain-like"/>
    <property type="match status" value="2"/>
</dbReference>
<dbReference type="InterPro" id="IPR018062">
    <property type="entry name" value="HTH_AraC-typ_CS"/>
</dbReference>
<evidence type="ECO:0000256" key="3">
    <source>
        <dbReference type="ARBA" id="ARBA00023159"/>
    </source>
</evidence>
<keyword evidence="7" id="KW-1185">Reference proteome</keyword>
<sequence length="292" mass="32077">MVSYLKDGFPQQRMRVLPRPLIAQISSSGLSSRLLVTDAGYFPHAARHGRSRPHGAPEAVVLACTDGLGWCDIDGSTLRVGRGEAIVLPPGVSHLYRADASNPWTLWWFHVVGQDLPELLAPFEPGRRVVALHDPVRITHGMEQVMQALERDESAPSLRTASGAAWHVLAQLGAEHLMGPRDEAGPVQRTREYLVEHLAEPISLTDVAAHIGLSASHLSAVFRQATGGGVMDYLKRTRMGRARVMLLTTRDSIGEISRSVGYQDEFYFSRQFRAVNGVSPSAFRKASRAEEL</sequence>
<evidence type="ECO:0000256" key="2">
    <source>
        <dbReference type="ARBA" id="ARBA00023125"/>
    </source>
</evidence>
<dbReference type="PRINTS" id="PR00032">
    <property type="entry name" value="HTHARAC"/>
</dbReference>
<evidence type="ECO:0000259" key="5">
    <source>
        <dbReference type="PROSITE" id="PS01124"/>
    </source>
</evidence>
<dbReference type="SUPFAM" id="SSF51215">
    <property type="entry name" value="Regulatory protein AraC"/>
    <property type="match status" value="1"/>
</dbReference>
<accession>A0A931DDZ1</accession>
<dbReference type="InterPro" id="IPR050204">
    <property type="entry name" value="AraC_XylS_family_regulators"/>
</dbReference>
<dbReference type="AlphaFoldDB" id="A0A931DDZ1"/>
<reference evidence="6" key="1">
    <citation type="submission" date="2020-11" db="EMBL/GenBank/DDBJ databases">
        <title>Sequencing the genomes of 1000 actinobacteria strains.</title>
        <authorList>
            <person name="Klenk H.-P."/>
        </authorList>
    </citation>
    <scope>NUCLEOTIDE SEQUENCE</scope>
    <source>
        <strain evidence="6">DSM 26152</strain>
    </source>
</reference>
<keyword evidence="4" id="KW-0804">Transcription</keyword>
<keyword evidence="1" id="KW-0805">Transcription regulation</keyword>
<dbReference type="EMBL" id="JADOTZ010000001">
    <property type="protein sequence ID" value="MBG6085050.1"/>
    <property type="molecule type" value="Genomic_DNA"/>
</dbReference>
<dbReference type="InterPro" id="IPR018060">
    <property type="entry name" value="HTH_AraC"/>
</dbReference>
<feature type="domain" description="HTH araC/xylS-type" evidence="5">
    <location>
        <begin position="188"/>
        <end position="286"/>
    </location>
</feature>
<dbReference type="Proteomes" id="UP000625033">
    <property type="component" value="Unassembled WGS sequence"/>
</dbReference>
<proteinExistence type="predicted"/>
<comment type="caution">
    <text evidence="6">The sequence shown here is derived from an EMBL/GenBank/DDBJ whole genome shotgun (WGS) entry which is preliminary data.</text>
</comment>
<dbReference type="PROSITE" id="PS00041">
    <property type="entry name" value="HTH_ARAC_FAMILY_1"/>
    <property type="match status" value="1"/>
</dbReference>
<keyword evidence="3" id="KW-0010">Activator</keyword>
<dbReference type="Gene3D" id="1.10.10.60">
    <property type="entry name" value="Homeodomain-like"/>
    <property type="match status" value="2"/>
</dbReference>
<dbReference type="InterPro" id="IPR003313">
    <property type="entry name" value="AraC-bd"/>
</dbReference>
<dbReference type="InterPro" id="IPR020449">
    <property type="entry name" value="Tscrpt_reg_AraC-type_HTH"/>
</dbReference>
<evidence type="ECO:0000313" key="7">
    <source>
        <dbReference type="Proteomes" id="UP000625033"/>
    </source>
</evidence>
<dbReference type="CDD" id="cd06986">
    <property type="entry name" value="cupin_MmsR-like_N"/>
    <property type="match status" value="1"/>
</dbReference>
<dbReference type="Pfam" id="PF12833">
    <property type="entry name" value="HTH_18"/>
    <property type="match status" value="1"/>
</dbReference>
<evidence type="ECO:0000256" key="1">
    <source>
        <dbReference type="ARBA" id="ARBA00023015"/>
    </source>
</evidence>
<dbReference type="InterPro" id="IPR009057">
    <property type="entry name" value="Homeodomain-like_sf"/>
</dbReference>
<keyword evidence="2 6" id="KW-0238">DNA-binding</keyword>
<gene>
    <name evidence="6" type="ORF">IW252_001817</name>
</gene>
<dbReference type="Gene3D" id="2.60.120.280">
    <property type="entry name" value="Regulatory protein AraC"/>
    <property type="match status" value="1"/>
</dbReference>
<organism evidence="6 7">
    <name type="scientific">Zhihengliuella flava</name>
    <dbReference type="NCBI Taxonomy" id="1285193"/>
    <lineage>
        <taxon>Bacteria</taxon>
        <taxon>Bacillati</taxon>
        <taxon>Actinomycetota</taxon>
        <taxon>Actinomycetes</taxon>
        <taxon>Micrococcales</taxon>
        <taxon>Micrococcaceae</taxon>
        <taxon>Zhihengliuella</taxon>
    </lineage>
</organism>
<protein>
    <submittedName>
        <fullName evidence="6">AraC-like DNA-binding protein</fullName>
    </submittedName>
</protein>
<evidence type="ECO:0000256" key="4">
    <source>
        <dbReference type="ARBA" id="ARBA00023163"/>
    </source>
</evidence>